<accession>A0AAN9TUI4</accession>
<evidence type="ECO:0000313" key="3">
    <source>
        <dbReference type="Proteomes" id="UP001367676"/>
    </source>
</evidence>
<organism evidence="2 3">
    <name type="scientific">Parthenolecanium corni</name>
    <dbReference type="NCBI Taxonomy" id="536013"/>
    <lineage>
        <taxon>Eukaryota</taxon>
        <taxon>Metazoa</taxon>
        <taxon>Ecdysozoa</taxon>
        <taxon>Arthropoda</taxon>
        <taxon>Hexapoda</taxon>
        <taxon>Insecta</taxon>
        <taxon>Pterygota</taxon>
        <taxon>Neoptera</taxon>
        <taxon>Paraneoptera</taxon>
        <taxon>Hemiptera</taxon>
        <taxon>Sternorrhyncha</taxon>
        <taxon>Coccoidea</taxon>
        <taxon>Coccidae</taxon>
        <taxon>Parthenolecanium</taxon>
    </lineage>
</organism>
<comment type="caution">
    <text evidence="2">The sequence shown here is derived from an EMBL/GenBank/DDBJ whole genome shotgun (WGS) entry which is preliminary data.</text>
</comment>
<evidence type="ECO:0000313" key="2">
    <source>
        <dbReference type="EMBL" id="KAK7590817.1"/>
    </source>
</evidence>
<name>A0AAN9TUI4_9HEMI</name>
<feature type="region of interest" description="Disordered" evidence="1">
    <location>
        <begin position="72"/>
        <end position="92"/>
    </location>
</feature>
<protein>
    <submittedName>
        <fullName evidence="2">Uncharacterized protein</fullName>
    </submittedName>
</protein>
<keyword evidence="3" id="KW-1185">Reference proteome</keyword>
<sequence>MERRGARVELRFPTATRLSAPPPLRLSAVVVHLTVEFRARIQGQGHAVQLLLPLLTLRRAHLYSPLAYSNTNAHTYTHTHRSQRTNAAQSVS</sequence>
<evidence type="ECO:0000256" key="1">
    <source>
        <dbReference type="SAM" id="MobiDB-lite"/>
    </source>
</evidence>
<proteinExistence type="predicted"/>
<dbReference type="Proteomes" id="UP001367676">
    <property type="component" value="Unassembled WGS sequence"/>
</dbReference>
<dbReference type="EMBL" id="JBBCAQ010000022">
    <property type="protein sequence ID" value="KAK7590817.1"/>
    <property type="molecule type" value="Genomic_DNA"/>
</dbReference>
<dbReference type="AlphaFoldDB" id="A0AAN9TUI4"/>
<gene>
    <name evidence="2" type="ORF">V9T40_002430</name>
</gene>
<reference evidence="2 3" key="1">
    <citation type="submission" date="2024-03" db="EMBL/GenBank/DDBJ databases">
        <title>Adaptation during the transition from Ophiocordyceps entomopathogen to insect associate is accompanied by gene loss and intensified selection.</title>
        <authorList>
            <person name="Ward C.M."/>
            <person name="Onetto C.A."/>
            <person name="Borneman A.R."/>
        </authorList>
    </citation>
    <scope>NUCLEOTIDE SEQUENCE [LARGE SCALE GENOMIC DNA]</scope>
    <source>
        <strain evidence="2">AWRI1</strain>
        <tissue evidence="2">Single Adult Female</tissue>
    </source>
</reference>